<dbReference type="InterPro" id="IPR036638">
    <property type="entry name" value="HLH_DNA-bd_sf"/>
</dbReference>
<sequence length="400" mass="43582">MENARQNERRLERLKGRKREENTDWRRLVATNKYADFFLKNEQVMAGGLGMSPDFGLGDLNGAASGPSHHNHATRRSAPVQPASASVPLYPVSEQPLVPSYPPLTTSTPPFFQQGLDWQQRQQQQQNPWAASSQAVLTAPNINPLEYASPQPDPFMGDYVSPAALQGSPPLAFGFYGTSNPGNDLAPFGMTPEFGVAAQGSLAETSDVWWQQQPDDGSSGVGQSPSQNSVSVRANRMSPPATGSKSPTPPTSMSSGSHSHKSKLRSAPRTSKNVQHRPAESPEARKTRNSHNQVEKQYRNRLNAQFEGLLNALPDEVKSPTSTSASAGESDLDLGERRLSKGEVLDLSRRYIKTLERNCDSLEQERQTMLENMDRLRGLYVKGLSSPEEGSAGAGDPSSQ</sequence>
<feature type="region of interest" description="Disordered" evidence="2">
    <location>
        <begin position="211"/>
        <end position="338"/>
    </location>
</feature>
<dbReference type="SMART" id="SM00353">
    <property type="entry name" value="HLH"/>
    <property type="match status" value="1"/>
</dbReference>
<proteinExistence type="predicted"/>
<dbReference type="PANTHER" id="PTHR47336:SF2">
    <property type="entry name" value="TRANSCRIPTION FACTOR HMS1-RELATED"/>
    <property type="match status" value="1"/>
</dbReference>
<dbReference type="SUPFAM" id="SSF47459">
    <property type="entry name" value="HLH, helix-loop-helix DNA-binding domain"/>
    <property type="match status" value="1"/>
</dbReference>
<keyword evidence="5" id="KW-1185">Reference proteome</keyword>
<feature type="compositionally biased region" description="Low complexity" evidence="2">
    <location>
        <begin position="238"/>
        <end position="257"/>
    </location>
</feature>
<dbReference type="Gene3D" id="4.10.280.10">
    <property type="entry name" value="Helix-loop-helix DNA-binding domain"/>
    <property type="match status" value="1"/>
</dbReference>
<dbReference type="InterPro" id="IPR052099">
    <property type="entry name" value="Regulatory_TF_Diverse"/>
</dbReference>
<feature type="compositionally biased region" description="Polar residues" evidence="2">
    <location>
        <begin position="211"/>
        <end position="232"/>
    </location>
</feature>
<protein>
    <recommendedName>
        <fullName evidence="3">BHLH domain-containing protein</fullName>
    </recommendedName>
</protein>
<feature type="domain" description="BHLH" evidence="3">
    <location>
        <begin position="286"/>
        <end position="355"/>
    </location>
</feature>
<evidence type="ECO:0000256" key="1">
    <source>
        <dbReference type="SAM" id="Coils"/>
    </source>
</evidence>
<dbReference type="EMBL" id="JAULSW010000007">
    <property type="protein sequence ID" value="KAK3375440.1"/>
    <property type="molecule type" value="Genomic_DNA"/>
</dbReference>
<evidence type="ECO:0000313" key="5">
    <source>
        <dbReference type="Proteomes" id="UP001285441"/>
    </source>
</evidence>
<dbReference type="Proteomes" id="UP001285441">
    <property type="component" value="Unassembled WGS sequence"/>
</dbReference>
<feature type="coiled-coil region" evidence="1">
    <location>
        <begin position="345"/>
        <end position="379"/>
    </location>
</feature>
<gene>
    <name evidence="4" type="ORF">B0H63DRAFT_279202</name>
</gene>
<reference evidence="4" key="2">
    <citation type="submission" date="2023-06" db="EMBL/GenBank/DDBJ databases">
        <authorList>
            <consortium name="Lawrence Berkeley National Laboratory"/>
            <person name="Haridas S."/>
            <person name="Hensen N."/>
            <person name="Bonometti L."/>
            <person name="Westerberg I."/>
            <person name="Brannstrom I.O."/>
            <person name="Guillou S."/>
            <person name="Cros-Aarteil S."/>
            <person name="Calhoun S."/>
            <person name="Kuo A."/>
            <person name="Mondo S."/>
            <person name="Pangilinan J."/>
            <person name="Riley R."/>
            <person name="LaButti K."/>
            <person name="Andreopoulos B."/>
            <person name="Lipzen A."/>
            <person name="Chen C."/>
            <person name="Yanf M."/>
            <person name="Daum C."/>
            <person name="Ng V."/>
            <person name="Clum A."/>
            <person name="Steindorff A."/>
            <person name="Ohm R."/>
            <person name="Martin F."/>
            <person name="Silar P."/>
            <person name="Natvig D."/>
            <person name="Lalanne C."/>
            <person name="Gautier V."/>
            <person name="Ament-velasquez S.L."/>
            <person name="Kruys A."/>
            <person name="Hutchinson M.I."/>
            <person name="Powell A.J."/>
            <person name="Barry K."/>
            <person name="Miller A.N."/>
            <person name="Grigoriev I.V."/>
            <person name="Debuchy R."/>
            <person name="Gladieux P."/>
            <person name="Thoren M.H."/>
            <person name="Johannesson H."/>
        </authorList>
    </citation>
    <scope>NUCLEOTIDE SEQUENCE</scope>
    <source>
        <strain evidence="4">CBS 232.78</strain>
    </source>
</reference>
<accession>A0AAE0KGN5</accession>
<evidence type="ECO:0000259" key="3">
    <source>
        <dbReference type="PROSITE" id="PS50888"/>
    </source>
</evidence>
<feature type="region of interest" description="Disordered" evidence="2">
    <location>
        <begin position="60"/>
        <end position="85"/>
    </location>
</feature>
<evidence type="ECO:0000313" key="4">
    <source>
        <dbReference type="EMBL" id="KAK3375440.1"/>
    </source>
</evidence>
<dbReference type="CDD" id="cd11395">
    <property type="entry name" value="bHLHzip_SREBP_like"/>
    <property type="match status" value="1"/>
</dbReference>
<comment type="caution">
    <text evidence="4">The sequence shown here is derived from an EMBL/GenBank/DDBJ whole genome shotgun (WGS) entry which is preliminary data.</text>
</comment>
<reference evidence="4" key="1">
    <citation type="journal article" date="2023" name="Mol. Phylogenet. Evol.">
        <title>Genome-scale phylogeny and comparative genomics of the fungal order Sordariales.</title>
        <authorList>
            <person name="Hensen N."/>
            <person name="Bonometti L."/>
            <person name="Westerberg I."/>
            <person name="Brannstrom I.O."/>
            <person name="Guillou S."/>
            <person name="Cros-Aarteil S."/>
            <person name="Calhoun S."/>
            <person name="Haridas S."/>
            <person name="Kuo A."/>
            <person name="Mondo S."/>
            <person name="Pangilinan J."/>
            <person name="Riley R."/>
            <person name="LaButti K."/>
            <person name="Andreopoulos B."/>
            <person name="Lipzen A."/>
            <person name="Chen C."/>
            <person name="Yan M."/>
            <person name="Daum C."/>
            <person name="Ng V."/>
            <person name="Clum A."/>
            <person name="Steindorff A."/>
            <person name="Ohm R.A."/>
            <person name="Martin F."/>
            <person name="Silar P."/>
            <person name="Natvig D.O."/>
            <person name="Lalanne C."/>
            <person name="Gautier V."/>
            <person name="Ament-Velasquez S.L."/>
            <person name="Kruys A."/>
            <person name="Hutchinson M.I."/>
            <person name="Powell A.J."/>
            <person name="Barry K."/>
            <person name="Miller A.N."/>
            <person name="Grigoriev I.V."/>
            <person name="Debuchy R."/>
            <person name="Gladieux P."/>
            <person name="Hiltunen Thoren M."/>
            <person name="Johannesson H."/>
        </authorList>
    </citation>
    <scope>NUCLEOTIDE SEQUENCE</scope>
    <source>
        <strain evidence="4">CBS 232.78</strain>
    </source>
</reference>
<organism evidence="4 5">
    <name type="scientific">Podospora didyma</name>
    <dbReference type="NCBI Taxonomy" id="330526"/>
    <lineage>
        <taxon>Eukaryota</taxon>
        <taxon>Fungi</taxon>
        <taxon>Dikarya</taxon>
        <taxon>Ascomycota</taxon>
        <taxon>Pezizomycotina</taxon>
        <taxon>Sordariomycetes</taxon>
        <taxon>Sordariomycetidae</taxon>
        <taxon>Sordariales</taxon>
        <taxon>Podosporaceae</taxon>
        <taxon>Podospora</taxon>
    </lineage>
</organism>
<name>A0AAE0KGN5_9PEZI</name>
<dbReference type="PANTHER" id="PTHR47336">
    <property type="entry name" value="TRANSCRIPTION FACTOR HMS1-RELATED"/>
    <property type="match status" value="1"/>
</dbReference>
<dbReference type="PROSITE" id="PS50888">
    <property type="entry name" value="BHLH"/>
    <property type="match status" value="1"/>
</dbReference>
<evidence type="ECO:0000256" key="2">
    <source>
        <dbReference type="SAM" id="MobiDB-lite"/>
    </source>
</evidence>
<feature type="region of interest" description="Disordered" evidence="2">
    <location>
        <begin position="1"/>
        <end position="22"/>
    </location>
</feature>
<dbReference type="InterPro" id="IPR011598">
    <property type="entry name" value="bHLH_dom"/>
</dbReference>
<dbReference type="AlphaFoldDB" id="A0AAE0KGN5"/>
<dbReference type="Pfam" id="PF00010">
    <property type="entry name" value="HLH"/>
    <property type="match status" value="1"/>
</dbReference>
<dbReference type="GO" id="GO:0046983">
    <property type="term" value="F:protein dimerization activity"/>
    <property type="evidence" value="ECO:0007669"/>
    <property type="project" value="InterPro"/>
</dbReference>
<feature type="compositionally biased region" description="Basic and acidic residues" evidence="2">
    <location>
        <begin position="277"/>
        <end position="286"/>
    </location>
</feature>
<keyword evidence="1" id="KW-0175">Coiled coil</keyword>